<gene>
    <name evidence="1" type="ORF">DPMN_142157</name>
</gene>
<organism evidence="1 2">
    <name type="scientific">Dreissena polymorpha</name>
    <name type="common">Zebra mussel</name>
    <name type="synonym">Mytilus polymorpha</name>
    <dbReference type="NCBI Taxonomy" id="45954"/>
    <lineage>
        <taxon>Eukaryota</taxon>
        <taxon>Metazoa</taxon>
        <taxon>Spiralia</taxon>
        <taxon>Lophotrochozoa</taxon>
        <taxon>Mollusca</taxon>
        <taxon>Bivalvia</taxon>
        <taxon>Autobranchia</taxon>
        <taxon>Heteroconchia</taxon>
        <taxon>Euheterodonta</taxon>
        <taxon>Imparidentia</taxon>
        <taxon>Neoheterodontei</taxon>
        <taxon>Myida</taxon>
        <taxon>Dreissenoidea</taxon>
        <taxon>Dreissenidae</taxon>
        <taxon>Dreissena</taxon>
    </lineage>
</organism>
<dbReference type="EMBL" id="JAIWYP010000006">
    <property type="protein sequence ID" value="KAH3813691.1"/>
    <property type="molecule type" value="Genomic_DNA"/>
</dbReference>
<dbReference type="Proteomes" id="UP000828390">
    <property type="component" value="Unassembled WGS sequence"/>
</dbReference>
<keyword evidence="2" id="KW-1185">Reference proteome</keyword>
<evidence type="ECO:0000313" key="1">
    <source>
        <dbReference type="EMBL" id="KAH3813691.1"/>
    </source>
</evidence>
<protein>
    <submittedName>
        <fullName evidence="1">Uncharacterized protein</fullName>
    </submittedName>
</protein>
<reference evidence="1" key="1">
    <citation type="journal article" date="2019" name="bioRxiv">
        <title>The Genome of the Zebra Mussel, Dreissena polymorpha: A Resource for Invasive Species Research.</title>
        <authorList>
            <person name="McCartney M.A."/>
            <person name="Auch B."/>
            <person name="Kono T."/>
            <person name="Mallez S."/>
            <person name="Zhang Y."/>
            <person name="Obille A."/>
            <person name="Becker A."/>
            <person name="Abrahante J.E."/>
            <person name="Garbe J."/>
            <person name="Badalamenti J.P."/>
            <person name="Herman A."/>
            <person name="Mangelson H."/>
            <person name="Liachko I."/>
            <person name="Sullivan S."/>
            <person name="Sone E.D."/>
            <person name="Koren S."/>
            <person name="Silverstein K.A.T."/>
            <person name="Beckman K.B."/>
            <person name="Gohl D.M."/>
        </authorList>
    </citation>
    <scope>NUCLEOTIDE SEQUENCE</scope>
    <source>
        <strain evidence="1">Duluth1</strain>
        <tissue evidence="1">Whole animal</tissue>
    </source>
</reference>
<accession>A0A9D4GAL7</accession>
<dbReference type="AlphaFoldDB" id="A0A9D4GAL7"/>
<proteinExistence type="predicted"/>
<name>A0A9D4GAL7_DREPO</name>
<evidence type="ECO:0000313" key="2">
    <source>
        <dbReference type="Proteomes" id="UP000828390"/>
    </source>
</evidence>
<sequence length="137" mass="16051">MIIVWIRTCNTGLSLKDLVNKRLNPSNLRWKINKKNSNENGVMFKHQAAKKKVFIWAEYCTYMQLIDTEKTTSAEKHAHGTRFNEVFDEIMSKTSIKQKFTQIKVSLIYFDDRSYDEILTDDTKDVLPEVFPAPIFP</sequence>
<reference evidence="1" key="2">
    <citation type="submission" date="2020-11" db="EMBL/GenBank/DDBJ databases">
        <authorList>
            <person name="McCartney M.A."/>
            <person name="Auch B."/>
            <person name="Kono T."/>
            <person name="Mallez S."/>
            <person name="Becker A."/>
            <person name="Gohl D.M."/>
            <person name="Silverstein K.A.T."/>
            <person name="Koren S."/>
            <person name="Bechman K.B."/>
            <person name="Herman A."/>
            <person name="Abrahante J.E."/>
            <person name="Garbe J."/>
        </authorList>
    </citation>
    <scope>NUCLEOTIDE SEQUENCE</scope>
    <source>
        <strain evidence="1">Duluth1</strain>
        <tissue evidence="1">Whole animal</tissue>
    </source>
</reference>
<comment type="caution">
    <text evidence="1">The sequence shown here is derived from an EMBL/GenBank/DDBJ whole genome shotgun (WGS) entry which is preliminary data.</text>
</comment>